<protein>
    <submittedName>
        <fullName evidence="1">Uncharacterized protein</fullName>
    </submittedName>
</protein>
<accession>A0A9D3XUH9</accession>
<gene>
    <name evidence="1" type="ORF">KIL84_018352</name>
</gene>
<dbReference type="Proteomes" id="UP000827986">
    <property type="component" value="Unassembled WGS sequence"/>
</dbReference>
<proteinExistence type="predicted"/>
<sequence>MPRSYFPLNLVSSFYVCKAPDVSLVLHLWRQILLRSGSKLGVRRKGGKTSAKGFENLKGLYSMFIITMIVQLFKSKKNKQTNLQIYFVIQYINGSKSMSEYTTLQNWYSQKYLFFLKLCLLPGILRDGLSIRWS</sequence>
<evidence type="ECO:0000313" key="1">
    <source>
        <dbReference type="EMBL" id="KAH1185603.1"/>
    </source>
</evidence>
<reference evidence="1" key="1">
    <citation type="submission" date="2021-09" db="EMBL/GenBank/DDBJ databases">
        <title>The genome of Mauremys mutica provides insights into the evolution of semi-aquatic lifestyle.</title>
        <authorList>
            <person name="Gong S."/>
            <person name="Gao Y."/>
        </authorList>
    </citation>
    <scope>NUCLEOTIDE SEQUENCE</scope>
    <source>
        <strain evidence="1">MM-2020</strain>
        <tissue evidence="1">Muscle</tissue>
    </source>
</reference>
<dbReference type="AlphaFoldDB" id="A0A9D3XUH9"/>
<name>A0A9D3XUH9_9SAUR</name>
<evidence type="ECO:0000313" key="2">
    <source>
        <dbReference type="Proteomes" id="UP000827986"/>
    </source>
</evidence>
<dbReference type="EMBL" id="JAHDVG010000463">
    <property type="protein sequence ID" value="KAH1185603.1"/>
    <property type="molecule type" value="Genomic_DNA"/>
</dbReference>
<organism evidence="1 2">
    <name type="scientific">Mauremys mutica</name>
    <name type="common">yellowpond turtle</name>
    <dbReference type="NCBI Taxonomy" id="74926"/>
    <lineage>
        <taxon>Eukaryota</taxon>
        <taxon>Metazoa</taxon>
        <taxon>Chordata</taxon>
        <taxon>Craniata</taxon>
        <taxon>Vertebrata</taxon>
        <taxon>Euteleostomi</taxon>
        <taxon>Archelosauria</taxon>
        <taxon>Testudinata</taxon>
        <taxon>Testudines</taxon>
        <taxon>Cryptodira</taxon>
        <taxon>Durocryptodira</taxon>
        <taxon>Testudinoidea</taxon>
        <taxon>Geoemydidae</taxon>
        <taxon>Geoemydinae</taxon>
        <taxon>Mauremys</taxon>
    </lineage>
</organism>
<comment type="caution">
    <text evidence="1">The sequence shown here is derived from an EMBL/GenBank/DDBJ whole genome shotgun (WGS) entry which is preliminary data.</text>
</comment>
<keyword evidence="2" id="KW-1185">Reference proteome</keyword>